<sequence length="389" mass="42620">MRRWKRGSIRRCTPYSPISIRPGRLMAGTGSSAPPEAFGDTSDQRNQSERREEYRMKITACLKAAGLTAVVGLLAVSQGYAQFPERKVQVMYPWAPGTPTYGVSQLIAEGMAKELGQAVPVVAKPGSGGVKAFKAFLNSPADGYTIADGYVAPLVLAPMFGNADWGCDDFIPLYSATSNSFAIATRPNDDRWSDFKSFIGYLKDHPGETRYNGNELTLPHMVAAKVLKQLDIVSRPVPYPDLALGMKDLRNGTLDWLIVNPGMYRANKDHLKILATLSNQKAVQEVYDGAPTPKDVGVDLGISGLTASGWDWWLVHKDTPEDRLDKLRGAMQAALKDKDVRDGIAKAGFVPTNYSPDEYSKVCNSVSDELKSAKDAVEWEKKKVRALSQ</sequence>
<dbReference type="SUPFAM" id="SSF53850">
    <property type="entry name" value="Periplasmic binding protein-like II"/>
    <property type="match status" value="1"/>
</dbReference>
<dbReference type="InterPro" id="IPR042100">
    <property type="entry name" value="Bug_dom1"/>
</dbReference>
<evidence type="ECO:0000256" key="3">
    <source>
        <dbReference type="SAM" id="Phobius"/>
    </source>
</evidence>
<comment type="caution">
    <text evidence="4">The sequence shown here is derived from an EMBL/GenBank/DDBJ whole genome shotgun (WGS) entry which is preliminary data.</text>
</comment>
<dbReference type="Pfam" id="PF03401">
    <property type="entry name" value="TctC"/>
    <property type="match status" value="1"/>
</dbReference>
<feature type="compositionally biased region" description="Basic and acidic residues" evidence="2">
    <location>
        <begin position="42"/>
        <end position="52"/>
    </location>
</feature>
<evidence type="ECO:0000256" key="1">
    <source>
        <dbReference type="ARBA" id="ARBA00006987"/>
    </source>
</evidence>
<evidence type="ECO:0000313" key="4">
    <source>
        <dbReference type="EMBL" id="TPW31873.1"/>
    </source>
</evidence>
<keyword evidence="5" id="KW-1185">Reference proteome</keyword>
<reference evidence="4 5" key="1">
    <citation type="submission" date="2019-06" db="EMBL/GenBank/DDBJ databases">
        <authorList>
            <person name="Li M."/>
        </authorList>
    </citation>
    <scope>NUCLEOTIDE SEQUENCE [LARGE SCALE GENOMIC DNA]</scope>
    <source>
        <strain evidence="4 5">BGMRC6574</strain>
    </source>
</reference>
<dbReference type="Gene3D" id="3.40.190.10">
    <property type="entry name" value="Periplasmic binding protein-like II"/>
    <property type="match status" value="1"/>
</dbReference>
<dbReference type="EMBL" id="VHLH01000003">
    <property type="protein sequence ID" value="TPW31873.1"/>
    <property type="molecule type" value="Genomic_DNA"/>
</dbReference>
<dbReference type="PANTHER" id="PTHR42928:SF5">
    <property type="entry name" value="BLR1237 PROTEIN"/>
    <property type="match status" value="1"/>
</dbReference>
<evidence type="ECO:0000313" key="5">
    <source>
        <dbReference type="Proteomes" id="UP000320314"/>
    </source>
</evidence>
<dbReference type="Proteomes" id="UP000320314">
    <property type="component" value="Unassembled WGS sequence"/>
</dbReference>
<organism evidence="4 5">
    <name type="scientific">Pararhizobium mangrovi</name>
    <dbReference type="NCBI Taxonomy" id="2590452"/>
    <lineage>
        <taxon>Bacteria</taxon>
        <taxon>Pseudomonadati</taxon>
        <taxon>Pseudomonadota</taxon>
        <taxon>Alphaproteobacteria</taxon>
        <taxon>Hyphomicrobiales</taxon>
        <taxon>Rhizobiaceae</taxon>
        <taxon>Rhizobium/Agrobacterium group</taxon>
        <taxon>Pararhizobium</taxon>
    </lineage>
</organism>
<dbReference type="AlphaFoldDB" id="A0A506UBU2"/>
<name>A0A506UBU2_9HYPH</name>
<keyword evidence="3" id="KW-1133">Transmembrane helix</keyword>
<comment type="similarity">
    <text evidence="1">Belongs to the UPF0065 (bug) family.</text>
</comment>
<proteinExistence type="inferred from homology"/>
<dbReference type="PANTHER" id="PTHR42928">
    <property type="entry name" value="TRICARBOXYLATE-BINDING PROTEIN"/>
    <property type="match status" value="1"/>
</dbReference>
<feature type="transmembrane region" description="Helical" evidence="3">
    <location>
        <begin position="60"/>
        <end position="81"/>
    </location>
</feature>
<dbReference type="InterPro" id="IPR005064">
    <property type="entry name" value="BUG"/>
</dbReference>
<keyword evidence="3" id="KW-0472">Membrane</keyword>
<evidence type="ECO:0000256" key="2">
    <source>
        <dbReference type="SAM" id="MobiDB-lite"/>
    </source>
</evidence>
<keyword evidence="3" id="KW-0812">Transmembrane</keyword>
<gene>
    <name evidence="4" type="ORF">FJU11_02630</name>
</gene>
<dbReference type="OrthoDB" id="8970543at2"/>
<dbReference type="Gene3D" id="3.40.190.150">
    <property type="entry name" value="Bordetella uptake gene, domain 1"/>
    <property type="match status" value="1"/>
</dbReference>
<feature type="region of interest" description="Disordered" evidence="2">
    <location>
        <begin position="15"/>
        <end position="52"/>
    </location>
</feature>
<accession>A0A506UBU2</accession>
<protein>
    <submittedName>
        <fullName evidence="4">Tripartite tricarboxylate transporter substrate binding protein</fullName>
    </submittedName>
</protein>